<accession>A0ABX2A8R3</accession>
<keyword evidence="1" id="KW-0472">Membrane</keyword>
<dbReference type="RefSeq" id="WP_171784433.1">
    <property type="nucleotide sequence ID" value="NZ_BAAAML010000012.1"/>
</dbReference>
<gene>
    <name evidence="2" type="ORF">HDG69_002807</name>
</gene>
<evidence type="ECO:0000256" key="1">
    <source>
        <dbReference type="SAM" id="Phobius"/>
    </source>
</evidence>
<evidence type="ECO:0008006" key="4">
    <source>
        <dbReference type="Google" id="ProtNLM"/>
    </source>
</evidence>
<sequence length="78" mass="8876">MTAQETKTYAPWWRSAPMFVILGVLVVVGAIYTAVQVYEAREQDRRTDGYYCTFEGVGPLDRAPQTGERCIDVKEQGW</sequence>
<dbReference type="Proteomes" id="UP000757540">
    <property type="component" value="Unassembled WGS sequence"/>
</dbReference>
<feature type="transmembrane region" description="Helical" evidence="1">
    <location>
        <begin position="12"/>
        <end position="35"/>
    </location>
</feature>
<protein>
    <recommendedName>
        <fullName evidence="4">Transmembrane protein</fullName>
    </recommendedName>
</protein>
<proteinExistence type="predicted"/>
<name>A0ABX2A8R3_9MICO</name>
<reference evidence="2 3" key="1">
    <citation type="submission" date="2020-05" db="EMBL/GenBank/DDBJ databases">
        <title>Genomic Encyclopedia of Type Strains, Phase III (KMG-III): the genomes of soil and plant-associated and newly described type strains.</title>
        <authorList>
            <person name="Whitman W."/>
        </authorList>
    </citation>
    <scope>NUCLEOTIDE SEQUENCE [LARGE SCALE GENOMIC DNA]</scope>
    <source>
        <strain evidence="2 3">KCTC 19046</strain>
    </source>
</reference>
<evidence type="ECO:0000313" key="2">
    <source>
        <dbReference type="EMBL" id="NOV98222.1"/>
    </source>
</evidence>
<dbReference type="EMBL" id="JABEZU010000003">
    <property type="protein sequence ID" value="NOV98222.1"/>
    <property type="molecule type" value="Genomic_DNA"/>
</dbReference>
<evidence type="ECO:0000313" key="3">
    <source>
        <dbReference type="Proteomes" id="UP000757540"/>
    </source>
</evidence>
<comment type="caution">
    <text evidence="2">The sequence shown here is derived from an EMBL/GenBank/DDBJ whole genome shotgun (WGS) entry which is preliminary data.</text>
</comment>
<keyword evidence="1" id="KW-0812">Transmembrane</keyword>
<keyword evidence="1" id="KW-1133">Transmembrane helix</keyword>
<organism evidence="2 3">
    <name type="scientific">Isoptericola halotolerans</name>
    <dbReference type="NCBI Taxonomy" id="300560"/>
    <lineage>
        <taxon>Bacteria</taxon>
        <taxon>Bacillati</taxon>
        <taxon>Actinomycetota</taxon>
        <taxon>Actinomycetes</taxon>
        <taxon>Micrococcales</taxon>
        <taxon>Promicromonosporaceae</taxon>
        <taxon>Isoptericola</taxon>
    </lineage>
</organism>
<keyword evidence="3" id="KW-1185">Reference proteome</keyword>